<proteinExistence type="inferred from homology"/>
<dbReference type="AlphaFoldDB" id="A0A1I3V263"/>
<dbReference type="PRINTS" id="PR01438">
    <property type="entry name" value="UNVRSLSTRESS"/>
</dbReference>
<dbReference type="CDD" id="cd00293">
    <property type="entry name" value="USP-like"/>
    <property type="match status" value="1"/>
</dbReference>
<dbReference type="PANTHER" id="PTHR46268">
    <property type="entry name" value="STRESS RESPONSE PROTEIN NHAX"/>
    <property type="match status" value="1"/>
</dbReference>
<accession>A0A1I3V263</accession>
<dbReference type="PIRSF" id="PIRSF006276">
    <property type="entry name" value="UspA"/>
    <property type="match status" value="1"/>
</dbReference>
<evidence type="ECO:0000256" key="2">
    <source>
        <dbReference type="PIRNR" id="PIRNR006276"/>
    </source>
</evidence>
<name>A0A1I3V263_9BACT</name>
<protein>
    <recommendedName>
        <fullName evidence="2">Universal stress protein</fullName>
    </recommendedName>
</protein>
<evidence type="ECO:0000313" key="5">
    <source>
        <dbReference type="Proteomes" id="UP000198635"/>
    </source>
</evidence>
<keyword evidence="5" id="KW-1185">Reference proteome</keyword>
<dbReference type="InterPro" id="IPR006015">
    <property type="entry name" value="Universal_stress_UspA"/>
</dbReference>
<dbReference type="OrthoDB" id="9788959at2"/>
<dbReference type="EMBL" id="FORX01000009">
    <property type="protein sequence ID" value="SFJ89774.1"/>
    <property type="molecule type" value="Genomic_DNA"/>
</dbReference>
<dbReference type="InterPro" id="IPR006016">
    <property type="entry name" value="UspA"/>
</dbReference>
<dbReference type="Gene3D" id="3.40.50.620">
    <property type="entry name" value="HUPs"/>
    <property type="match status" value="1"/>
</dbReference>
<feature type="domain" description="UspA" evidence="3">
    <location>
        <begin position="3"/>
        <end position="144"/>
    </location>
</feature>
<comment type="similarity">
    <text evidence="1 2">Belongs to the universal stress protein A family.</text>
</comment>
<dbReference type="InterPro" id="IPR014729">
    <property type="entry name" value="Rossmann-like_a/b/a_fold"/>
</dbReference>
<gene>
    <name evidence="4" type="ORF">SAMN04488082_10942</name>
</gene>
<dbReference type="SUPFAM" id="SSF52402">
    <property type="entry name" value="Adenine nucleotide alpha hydrolases-like"/>
    <property type="match status" value="1"/>
</dbReference>
<organism evidence="4 5">
    <name type="scientific">Desulfomicrobium apsheronum</name>
    <dbReference type="NCBI Taxonomy" id="52560"/>
    <lineage>
        <taxon>Bacteria</taxon>
        <taxon>Pseudomonadati</taxon>
        <taxon>Thermodesulfobacteriota</taxon>
        <taxon>Desulfovibrionia</taxon>
        <taxon>Desulfovibrionales</taxon>
        <taxon>Desulfomicrobiaceae</taxon>
        <taxon>Desulfomicrobium</taxon>
    </lineage>
</organism>
<dbReference type="PANTHER" id="PTHR46268:SF6">
    <property type="entry name" value="UNIVERSAL STRESS PROTEIN UP12"/>
    <property type="match status" value="1"/>
</dbReference>
<evidence type="ECO:0000259" key="3">
    <source>
        <dbReference type="Pfam" id="PF00582"/>
    </source>
</evidence>
<comment type="subcellular location">
    <subcellularLocation>
        <location evidence="2">Cytoplasm</location>
    </subcellularLocation>
</comment>
<dbReference type="Pfam" id="PF00582">
    <property type="entry name" value="Usp"/>
    <property type="match status" value="1"/>
</dbReference>
<evidence type="ECO:0000256" key="1">
    <source>
        <dbReference type="ARBA" id="ARBA00008791"/>
    </source>
</evidence>
<evidence type="ECO:0000313" key="4">
    <source>
        <dbReference type="EMBL" id="SFJ89774.1"/>
    </source>
</evidence>
<keyword evidence="2" id="KW-0963">Cytoplasm</keyword>
<sequence>MSMFSKILCPVDFSESSAAIAKTAREFAIKFDADVLVVYVAPSMIQYEIFDLPAASLPQLVGDIVTGAEKTMTEFVDKHFSDVRATGKVVSGDAAEAIVNLAQAEKADIIIMSTHGRQGLNRLLFGSVAEKVVKTSAVPVMTIRPQ</sequence>
<dbReference type="STRING" id="52560.SAMN04488082_10942"/>
<reference evidence="5" key="1">
    <citation type="submission" date="2016-10" db="EMBL/GenBank/DDBJ databases">
        <authorList>
            <person name="Varghese N."/>
            <person name="Submissions S."/>
        </authorList>
    </citation>
    <scope>NUCLEOTIDE SEQUENCE [LARGE SCALE GENOMIC DNA]</scope>
    <source>
        <strain evidence="5">DSM 5918</strain>
    </source>
</reference>
<dbReference type="Proteomes" id="UP000198635">
    <property type="component" value="Unassembled WGS sequence"/>
</dbReference>
<dbReference type="GO" id="GO:0005737">
    <property type="term" value="C:cytoplasm"/>
    <property type="evidence" value="ECO:0007669"/>
    <property type="project" value="UniProtKB-SubCell"/>
</dbReference>